<evidence type="ECO:0000313" key="1">
    <source>
        <dbReference type="EMBL" id="ALP53983.1"/>
    </source>
</evidence>
<name>A0A0S2TFQ5_9GAMM</name>
<dbReference type="AlphaFoldDB" id="A0A0S2TFQ5"/>
<dbReference type="SUPFAM" id="SSF110849">
    <property type="entry name" value="ParB/Sulfiredoxin"/>
    <property type="match status" value="1"/>
</dbReference>
<organism evidence="1 2">
    <name type="scientific">Candidatus Tenderia electrophaga</name>
    <dbReference type="NCBI Taxonomy" id="1748243"/>
    <lineage>
        <taxon>Bacteria</taxon>
        <taxon>Pseudomonadati</taxon>
        <taxon>Pseudomonadota</taxon>
        <taxon>Gammaproteobacteria</taxon>
        <taxon>Candidatus Tenderiales</taxon>
        <taxon>Candidatus Tenderiaceae</taxon>
        <taxon>Candidatus Tenderia</taxon>
    </lineage>
</organism>
<evidence type="ECO:0000313" key="2">
    <source>
        <dbReference type="Proteomes" id="UP000055136"/>
    </source>
</evidence>
<dbReference type="EMBL" id="CP013099">
    <property type="protein sequence ID" value="ALP53983.1"/>
    <property type="molecule type" value="Genomic_DNA"/>
</dbReference>
<protein>
    <submittedName>
        <fullName evidence="1">Uncharacterized protein</fullName>
    </submittedName>
</protein>
<accession>A0A0S2TFQ5</accession>
<keyword evidence="2" id="KW-1185">Reference proteome</keyword>
<gene>
    <name evidence="1" type="ORF">Tel_13025</name>
</gene>
<dbReference type="STRING" id="1748243.Tel_13025"/>
<dbReference type="Proteomes" id="UP000055136">
    <property type="component" value="Chromosome"/>
</dbReference>
<dbReference type="KEGG" id="tee:Tel_13025"/>
<dbReference type="InterPro" id="IPR036086">
    <property type="entry name" value="ParB/Sulfiredoxin_sf"/>
</dbReference>
<sequence length="73" mass="7864">MTNAQARKIEHKPVADLAPYASNGRSYSNVQVAHLDRSIQEFGFTDPVLTDADSTSITDHGCVMAAQWLGSNG</sequence>
<proteinExistence type="predicted"/>
<reference evidence="1" key="1">
    <citation type="submission" date="2015-10" db="EMBL/GenBank/DDBJ databases">
        <title>Description of Candidatus Tenderia electrophaga gen. nov, sp. nov., an Uncultivated Electroautotroph from a Biocathode Enrichment.</title>
        <authorList>
            <person name="Eddie B.J."/>
            <person name="Malanoski A.P."/>
            <person name="Wang Z."/>
            <person name="Hall R.J."/>
            <person name="Oh S.D."/>
            <person name="Heiner C."/>
            <person name="Lin B."/>
            <person name="Strycharz-Glaven S.M."/>
        </authorList>
    </citation>
    <scope>NUCLEOTIDE SEQUENCE [LARGE SCALE GENOMIC DNA]</scope>
    <source>
        <strain evidence="1">NRL1</strain>
    </source>
</reference>